<feature type="chain" id="PRO_5010190202" evidence="1">
    <location>
        <begin position="23"/>
        <end position="345"/>
    </location>
</feature>
<organism evidence="2 3">
    <name type="scientific">Acidocella aminolytica 101 = DSM 11237</name>
    <dbReference type="NCBI Taxonomy" id="1120923"/>
    <lineage>
        <taxon>Bacteria</taxon>
        <taxon>Pseudomonadati</taxon>
        <taxon>Pseudomonadota</taxon>
        <taxon>Alphaproteobacteria</taxon>
        <taxon>Acetobacterales</taxon>
        <taxon>Acidocellaceae</taxon>
        <taxon>Acidocella</taxon>
    </lineage>
</organism>
<keyword evidence="1" id="KW-0732">Signal</keyword>
<sequence length="345" mass="35084">MKRRHLLGALGAAALLPNNALAQTAQRPITLLVAGPKGGQTSRWGSAFALAMSDTFPGTPNVVAEPIGGLDGVTGANRLDALLVPDGHNGAILPGVTLIAYLTGDSRVHYDPTHWTPLLAGCNSGVLMLRGPKGTVPTLNTLQKMAPLRMGAAGLQSNDIAALLALARLGIPTAPIFGLHDSAEKIRAFIAGTVDAVFICGEGVPEDITPLLASGAVPAFCIGAPGPGGTAGPDPLFPGLALPTALGPAVSPLLDSTYEAAAAAARLDFMLVLPRLTDPNAVALWRSATMNSAKTPAVHAAAEASSITLQPAPVLANALTALSIVPTEQPKLLSFLAKTYGWQPG</sequence>
<comment type="caution">
    <text evidence="2">The sequence shown here is derived from an EMBL/GenBank/DDBJ whole genome shotgun (WGS) entry which is preliminary data.</text>
</comment>
<evidence type="ECO:0000313" key="2">
    <source>
        <dbReference type="EMBL" id="GAN81284.1"/>
    </source>
</evidence>
<keyword evidence="3" id="KW-1185">Reference proteome</keyword>
<evidence type="ECO:0000256" key="1">
    <source>
        <dbReference type="SAM" id="SignalP"/>
    </source>
</evidence>
<accession>A0A0D6PKL7</accession>
<reference evidence="2 3" key="1">
    <citation type="submission" date="2012-11" db="EMBL/GenBank/DDBJ databases">
        <title>Whole genome sequence of Acidocella aminolytica 101 = DSM 11237.</title>
        <authorList>
            <person name="Azuma Y."/>
            <person name="Higashiura N."/>
            <person name="Hirakawa H."/>
            <person name="Matsushita K."/>
        </authorList>
    </citation>
    <scope>NUCLEOTIDE SEQUENCE [LARGE SCALE GENOMIC DNA]</scope>
    <source>
        <strain evidence="3">101 / DSM 11237</strain>
    </source>
</reference>
<protein>
    <submittedName>
        <fullName evidence="2">Uncharacterized protein</fullName>
    </submittedName>
</protein>
<dbReference type="InterPro" id="IPR042100">
    <property type="entry name" value="Bug_dom1"/>
</dbReference>
<dbReference type="STRING" id="1120923.SAMN02746095_01335"/>
<dbReference type="EMBL" id="BANC01000087">
    <property type="protein sequence ID" value="GAN81284.1"/>
    <property type="molecule type" value="Genomic_DNA"/>
</dbReference>
<dbReference type="Gene3D" id="3.40.190.10">
    <property type="entry name" value="Periplasmic binding protein-like II"/>
    <property type="match status" value="1"/>
</dbReference>
<dbReference type="Gene3D" id="3.40.190.150">
    <property type="entry name" value="Bordetella uptake gene, domain 1"/>
    <property type="match status" value="1"/>
</dbReference>
<proteinExistence type="predicted"/>
<evidence type="ECO:0000313" key="3">
    <source>
        <dbReference type="Proteomes" id="UP000032668"/>
    </source>
</evidence>
<dbReference type="AlphaFoldDB" id="A0A0D6PKL7"/>
<dbReference type="OrthoDB" id="7283811at2"/>
<dbReference type="RefSeq" id="WP_048879661.1">
    <property type="nucleotide sequence ID" value="NZ_BANC01000087.1"/>
</dbReference>
<feature type="signal peptide" evidence="1">
    <location>
        <begin position="1"/>
        <end position="22"/>
    </location>
</feature>
<dbReference type="Proteomes" id="UP000032668">
    <property type="component" value="Unassembled WGS sequence"/>
</dbReference>
<gene>
    <name evidence="2" type="ORF">Aam_089_077</name>
</gene>
<name>A0A0D6PKL7_9PROT</name>